<dbReference type="RefSeq" id="YP_009392347.1">
    <property type="nucleotide sequence ID" value="NC_035262.1"/>
</dbReference>
<keyword evidence="1" id="KW-0150">Chloroplast</keyword>
<reference evidence="1" key="1">
    <citation type="journal article" date="2017" name="J. Phycol.">
        <title>Analysis of chloroplast genomes and a supermatrix inform reclassification of the Rhodomelaceae (Rhodophyta).</title>
        <authorList>
            <person name="Diaz-Tapia P."/>
            <person name="Maggs C.A."/>
            <person name="West J.A."/>
            <person name="Verbruggen H."/>
        </authorList>
    </citation>
    <scope>NUCLEOTIDE SEQUENCE</scope>
    <source>
        <strain evidence="1">JW2841</strain>
    </source>
</reference>
<sequence length="58" mass="6631">MNSCTSVNKSVENYCCTINIQQILKNTKKTVSCKSYQNFMSTVDKLSHVILDIIRKCI</sequence>
<dbReference type="GeneID" id="33353860"/>
<accession>A0A1Z1M4D5</accession>
<name>A0A1Z1M4D5_OSMFI</name>
<gene>
    <name evidence="1" type="primary">orf58b</name>
</gene>
<dbReference type="EMBL" id="MF101415">
    <property type="protein sequence ID" value="ARW60909.1"/>
    <property type="molecule type" value="Genomic_DNA"/>
</dbReference>
<proteinExistence type="predicted"/>
<organism evidence="1">
    <name type="scientific">Osmundaria fimbriata</name>
    <name type="common">Red alga</name>
    <name type="synonym">Delesseria fimbriata</name>
    <dbReference type="NCBI Taxonomy" id="228265"/>
    <lineage>
        <taxon>Eukaryota</taxon>
        <taxon>Rhodophyta</taxon>
        <taxon>Florideophyceae</taxon>
        <taxon>Rhodymeniophycidae</taxon>
        <taxon>Ceramiales</taxon>
        <taxon>Rhodomelaceae</taxon>
        <taxon>Amansieae</taxon>
        <taxon>Osmundaria</taxon>
    </lineage>
</organism>
<dbReference type="AlphaFoldDB" id="A0A1Z1M4D5"/>
<geneLocation type="chloroplast" evidence="1"/>
<evidence type="ECO:0000313" key="1">
    <source>
        <dbReference type="EMBL" id="ARW60909.1"/>
    </source>
</evidence>
<keyword evidence="1" id="KW-0934">Plastid</keyword>
<protein>
    <submittedName>
        <fullName evidence="1">Uncharacterized protein</fullName>
    </submittedName>
</protein>